<proteinExistence type="predicted"/>
<dbReference type="PANTHER" id="PTHR23088">
    <property type="entry name" value="NITRILASE-RELATED"/>
    <property type="match status" value="1"/>
</dbReference>
<geneLocation type="plasmid" evidence="2">
    <name>2</name>
</geneLocation>
<sequence length="255" mass="28033">MQPTVAACQLELKDLAVETNFELVRECVDGLDSDVDLAVFPEHTLTGFVADERIEAAALARDGAPIEAVQSLAERYDVALVIGFVEAAGDTFYNTTAYIGPAGEFTIYRKRHLWDSERKLLTPGDELVTVDTPVGTAALQTCYDLNFVEDSAALTRSDVTALIVPGAWPDAYRDNWRLLLRARALDGVRWAIGANRTGRRDIRDSQLVTYAGHSLVARPNGGLYRELDRQEATLVVDLDSAILESQRDLVGVFDC</sequence>
<dbReference type="OrthoDB" id="39312at2157"/>
<evidence type="ECO:0000313" key="3">
    <source>
        <dbReference type="Proteomes" id="UP000010878"/>
    </source>
</evidence>
<protein>
    <submittedName>
        <fullName evidence="2">Putative amidohydrolase</fullName>
    </submittedName>
</protein>
<dbReference type="AlphaFoldDB" id="L0K6E3"/>
<feature type="domain" description="CN hydrolase" evidence="1">
    <location>
        <begin position="3"/>
        <end position="240"/>
    </location>
</feature>
<dbReference type="HOGENOM" id="CLU_030130_3_1_2"/>
<dbReference type="InterPro" id="IPR036526">
    <property type="entry name" value="C-N_Hydrolase_sf"/>
</dbReference>
<evidence type="ECO:0000259" key="1">
    <source>
        <dbReference type="PROSITE" id="PS50263"/>
    </source>
</evidence>
<dbReference type="CDD" id="cd07197">
    <property type="entry name" value="nitrilase"/>
    <property type="match status" value="1"/>
</dbReference>
<dbReference type="InterPro" id="IPR003010">
    <property type="entry name" value="C-N_Hydrolase"/>
</dbReference>
<reference evidence="2 3" key="1">
    <citation type="submission" date="2012-11" db="EMBL/GenBank/DDBJ databases">
        <title>FINISHED of Natronococcus occultus SP4, DSM 3396.</title>
        <authorList>
            <consortium name="DOE Joint Genome Institute"/>
            <person name="Eisen J."/>
            <person name="Huntemann M."/>
            <person name="Wei C.-L."/>
            <person name="Han J."/>
            <person name="Detter J.C."/>
            <person name="Han C."/>
            <person name="Tapia R."/>
            <person name="Chen A."/>
            <person name="Kyrpides N."/>
            <person name="Mavromatis K."/>
            <person name="Markowitz V."/>
            <person name="Szeto E."/>
            <person name="Ivanova N."/>
            <person name="Mikhailova N."/>
            <person name="Ovchinnikova G."/>
            <person name="Pagani I."/>
            <person name="Pati A."/>
            <person name="Goodwin L."/>
            <person name="Nordberg H.P."/>
            <person name="Cantor M.N."/>
            <person name="Hua S.X."/>
            <person name="Woyke T."/>
            <person name="Eisen J."/>
            <person name="Klenk H.-P."/>
            <person name="Klenk H.-P."/>
        </authorList>
    </citation>
    <scope>NUCLEOTIDE SEQUENCE [LARGE SCALE GENOMIC DNA]</scope>
    <source>
        <strain evidence="2 3">SP4</strain>
        <plasmid evidence="3">Plasmid 2</plasmid>
    </source>
</reference>
<name>L0K6E3_9EURY</name>
<dbReference type="Gene3D" id="3.60.110.10">
    <property type="entry name" value="Carbon-nitrogen hydrolase"/>
    <property type="match status" value="1"/>
</dbReference>
<gene>
    <name evidence="2" type="ORF">Natoc_4240</name>
</gene>
<dbReference type="Pfam" id="PF00795">
    <property type="entry name" value="CN_hydrolase"/>
    <property type="match status" value="1"/>
</dbReference>
<dbReference type="PROSITE" id="PS50263">
    <property type="entry name" value="CN_HYDROLASE"/>
    <property type="match status" value="1"/>
</dbReference>
<organism evidence="2 3">
    <name type="scientific">Natronococcus occultus SP4</name>
    <dbReference type="NCBI Taxonomy" id="694430"/>
    <lineage>
        <taxon>Archaea</taxon>
        <taxon>Methanobacteriati</taxon>
        <taxon>Methanobacteriota</taxon>
        <taxon>Stenosarchaea group</taxon>
        <taxon>Halobacteria</taxon>
        <taxon>Halobacteriales</taxon>
        <taxon>Natrialbaceae</taxon>
        <taxon>Natronococcus</taxon>
    </lineage>
</organism>
<keyword evidence="2" id="KW-0614">Plasmid</keyword>
<accession>L0K6E3</accession>
<dbReference type="GeneID" id="14405966"/>
<dbReference type="PANTHER" id="PTHR23088:SF27">
    <property type="entry name" value="DEAMINATED GLUTATHIONE AMIDASE"/>
    <property type="match status" value="1"/>
</dbReference>
<keyword evidence="2" id="KW-0378">Hydrolase</keyword>
<dbReference type="SUPFAM" id="SSF56317">
    <property type="entry name" value="Carbon-nitrogen hydrolase"/>
    <property type="match status" value="1"/>
</dbReference>
<dbReference type="Proteomes" id="UP000010878">
    <property type="component" value="Plasmid 2"/>
</dbReference>
<dbReference type="KEGG" id="nou:Natoc_4240"/>
<dbReference type="RefSeq" id="WP_015323365.1">
    <property type="nucleotide sequence ID" value="NC_019976.1"/>
</dbReference>
<keyword evidence="3" id="KW-1185">Reference proteome</keyword>
<evidence type="ECO:0000313" key="2">
    <source>
        <dbReference type="EMBL" id="AGB39934.1"/>
    </source>
</evidence>
<dbReference type="EMBL" id="CP003931">
    <property type="protein sequence ID" value="AGB39934.1"/>
    <property type="molecule type" value="Genomic_DNA"/>
</dbReference>
<dbReference type="GO" id="GO:0016787">
    <property type="term" value="F:hydrolase activity"/>
    <property type="evidence" value="ECO:0007669"/>
    <property type="project" value="UniProtKB-KW"/>
</dbReference>